<proteinExistence type="predicted"/>
<comment type="caution">
    <text evidence="1">The sequence shown here is derived from an EMBL/GenBank/DDBJ whole genome shotgun (WGS) entry which is preliminary data.</text>
</comment>
<dbReference type="AlphaFoldDB" id="A0A927IEA7"/>
<dbReference type="Proteomes" id="UP000632289">
    <property type="component" value="Unassembled WGS sequence"/>
</dbReference>
<evidence type="ECO:0000313" key="1">
    <source>
        <dbReference type="EMBL" id="MBD3933151.1"/>
    </source>
</evidence>
<dbReference type="EMBL" id="JACXYU010000008">
    <property type="protein sequence ID" value="MBD3933151.1"/>
    <property type="molecule type" value="Genomic_DNA"/>
</dbReference>
<dbReference type="RefSeq" id="WP_191210443.1">
    <property type="nucleotide sequence ID" value="NZ_BAABKL010000003.1"/>
</dbReference>
<name>A0A927IEA7_9ACTN</name>
<evidence type="ECO:0000313" key="2">
    <source>
        <dbReference type="Proteomes" id="UP000632289"/>
    </source>
</evidence>
<protein>
    <submittedName>
        <fullName evidence="1">Uncharacterized protein</fullName>
    </submittedName>
</protein>
<accession>A0A927IEA7</accession>
<organism evidence="1 2">
    <name type="scientific">Streptomyces chumphonensis</name>
    <dbReference type="NCBI Taxonomy" id="1214925"/>
    <lineage>
        <taxon>Bacteria</taxon>
        <taxon>Bacillati</taxon>
        <taxon>Actinomycetota</taxon>
        <taxon>Actinomycetes</taxon>
        <taxon>Kitasatosporales</taxon>
        <taxon>Streptomycetaceae</taxon>
        <taxon>Streptomyces</taxon>
    </lineage>
</organism>
<gene>
    <name evidence="1" type="ORF">IF129_16540</name>
</gene>
<keyword evidence="2" id="KW-1185">Reference proteome</keyword>
<reference evidence="1" key="1">
    <citation type="submission" date="2020-09" db="EMBL/GenBank/DDBJ databases">
        <title>Secondary metabolite and genome analysis of marine Streptomyces chumphonensis KK1-2T.</title>
        <authorList>
            <person name="Phongsopitanun W."/>
            <person name="Kanchanasin P."/>
            <person name="Pittayakhajonwut P."/>
            <person name="Suwanborirux K."/>
            <person name="Tanasupawat S."/>
        </authorList>
    </citation>
    <scope>NUCLEOTIDE SEQUENCE</scope>
    <source>
        <strain evidence="1">KK1-2</strain>
    </source>
</reference>
<sequence length="59" mass="6244">MTADDDVADFLDAADEMATAGRLVLARLLAEEAAARVGDDTEAARILALYPAHNLDQEA</sequence>